<dbReference type="AlphaFoldDB" id="X5M7F6"/>
<reference evidence="1 2" key="1">
    <citation type="journal article" date="2014" name="Front. Genet.">
        <title>Genome and metabolic network of "Candidatus Phaeomarinobacter ectocarpi" Ec32, a new candidate genus of Alphaproteobacteria frequently associated with brown algae.</title>
        <authorList>
            <person name="Dittami S.M."/>
            <person name="Barbeyron T."/>
            <person name="Boyen C."/>
            <person name="Cambefort J."/>
            <person name="Collet G."/>
            <person name="Delage L."/>
            <person name="Gobet A."/>
            <person name="Groisillier A."/>
            <person name="Leblanc C."/>
            <person name="Michel G."/>
            <person name="Scornet D."/>
            <person name="Siegel A."/>
            <person name="Tapia J.E."/>
            <person name="Tonon T."/>
        </authorList>
    </citation>
    <scope>NUCLEOTIDE SEQUENCE [LARGE SCALE GENOMIC DNA]</scope>
    <source>
        <strain evidence="1 2">Ec32</strain>
    </source>
</reference>
<evidence type="ECO:0000313" key="2">
    <source>
        <dbReference type="Proteomes" id="UP000032160"/>
    </source>
</evidence>
<dbReference type="OrthoDB" id="185319at2"/>
<name>X5M7F6_9HYPH</name>
<dbReference type="HOGENOM" id="CLU_009583_11_0_5"/>
<dbReference type="GO" id="GO:0016757">
    <property type="term" value="F:glycosyltransferase activity"/>
    <property type="evidence" value="ECO:0007669"/>
    <property type="project" value="UniProtKB-KW"/>
</dbReference>
<organism evidence="1 2">
    <name type="scientific">Candidatus Phaeomarinibacter ectocarpi</name>
    <dbReference type="NCBI Taxonomy" id="1458461"/>
    <lineage>
        <taxon>Bacteria</taxon>
        <taxon>Pseudomonadati</taxon>
        <taxon>Pseudomonadota</taxon>
        <taxon>Alphaproteobacteria</taxon>
        <taxon>Hyphomicrobiales</taxon>
        <taxon>Parvibaculaceae</taxon>
        <taxon>Candidatus Phaeomarinibacter</taxon>
    </lineage>
</organism>
<dbReference type="EC" id="2.4.-.-" evidence="1"/>
<dbReference type="KEGG" id="pect:BN1012_Phect864"/>
<dbReference type="STRING" id="1458461.BN1012_Phect864"/>
<accession>X5M7F6</accession>
<sequence length="379" mass="42560">MKHRKLVYFCDWLPPDFGAVGQYSVLFARDWMARGYDVVLAGLSSTVDSSVRVDAPNGSLEIIRLKAEKYDKGSLRERALWTLRVNTKLITRVWRHLREADDILFTGSPPFLIHFLVPLNILLRKRIIYRITDFHPECIMAERGGGGLLLKALYRVTVFWRRHIHHFEALGEDQRERLKDIGIPESRIEIKRDPSPVEITSQTLPLERPDGYEGAVLLLYSGNWGVAHDTQTFIEAYRQHHKRGSGRVVLWLNALGAGARTVEEALQADGLPYVRGKPVPLDELASLLVTPDAHLITLKDDFVGFVLPSKIYGCLASGKPLIYVGSRNSDVHLLAGEAEARGVFYRNCPVAAVEALLTSLEELAGNGHATRMCMEPDCD</sequence>
<keyword evidence="1" id="KW-0808">Transferase</keyword>
<dbReference type="EMBL" id="HG966617">
    <property type="protein sequence ID" value="CDO59078.1"/>
    <property type="molecule type" value="Genomic_DNA"/>
</dbReference>
<dbReference type="SUPFAM" id="SSF53756">
    <property type="entry name" value="UDP-Glycosyltransferase/glycogen phosphorylase"/>
    <property type="match status" value="1"/>
</dbReference>
<gene>
    <name evidence="1" type="ORF">BN1012_Phect864</name>
</gene>
<keyword evidence="1" id="KW-0328">Glycosyltransferase</keyword>
<evidence type="ECO:0000313" key="1">
    <source>
        <dbReference type="EMBL" id="CDO59078.1"/>
    </source>
</evidence>
<protein>
    <submittedName>
        <fullName evidence="1">Glycosyl transferase|GT4</fullName>
        <ecNumber evidence="1">2.4.-.-</ecNumber>
    </submittedName>
</protein>
<keyword evidence="2" id="KW-1185">Reference proteome</keyword>
<proteinExistence type="predicted"/>
<dbReference type="Proteomes" id="UP000032160">
    <property type="component" value="Chromosome I"/>
</dbReference>
<dbReference type="RefSeq" id="WP_145973461.1">
    <property type="nucleotide sequence ID" value="NZ_HG966617.1"/>
</dbReference>